<dbReference type="AlphaFoldDB" id="A0A7J0BLQ9"/>
<accession>A0A7J0BLQ9</accession>
<keyword evidence="2" id="KW-0238">DNA-binding</keyword>
<dbReference type="Gene3D" id="1.10.10.10">
    <property type="entry name" value="Winged helix-like DNA-binding domain superfamily/Winged helix DNA-binding domain"/>
    <property type="match status" value="1"/>
</dbReference>
<evidence type="ECO:0000259" key="4">
    <source>
        <dbReference type="PROSITE" id="PS51118"/>
    </source>
</evidence>
<dbReference type="Proteomes" id="UP000503840">
    <property type="component" value="Unassembled WGS sequence"/>
</dbReference>
<evidence type="ECO:0000313" key="6">
    <source>
        <dbReference type="Proteomes" id="UP000503840"/>
    </source>
</evidence>
<dbReference type="PANTHER" id="PTHR33204:SF29">
    <property type="entry name" value="TRANSCRIPTIONAL REGULATOR"/>
    <property type="match status" value="1"/>
</dbReference>
<feature type="domain" description="HTH hxlR-type" evidence="4">
    <location>
        <begin position="15"/>
        <end position="114"/>
    </location>
</feature>
<keyword evidence="1" id="KW-0805">Transcription regulation</keyword>
<dbReference type="RefSeq" id="WP_174406087.1">
    <property type="nucleotide sequence ID" value="NZ_BLVO01000013.1"/>
</dbReference>
<dbReference type="PROSITE" id="PS51118">
    <property type="entry name" value="HTH_HXLR"/>
    <property type="match status" value="1"/>
</dbReference>
<keyword evidence="6" id="KW-1185">Reference proteome</keyword>
<dbReference type="InterPro" id="IPR002577">
    <property type="entry name" value="HTH_HxlR"/>
</dbReference>
<dbReference type="InterPro" id="IPR036390">
    <property type="entry name" value="WH_DNA-bd_sf"/>
</dbReference>
<evidence type="ECO:0000313" key="5">
    <source>
        <dbReference type="EMBL" id="GFM34498.1"/>
    </source>
</evidence>
<evidence type="ECO:0000256" key="1">
    <source>
        <dbReference type="ARBA" id="ARBA00023015"/>
    </source>
</evidence>
<evidence type="ECO:0000256" key="3">
    <source>
        <dbReference type="ARBA" id="ARBA00023163"/>
    </source>
</evidence>
<proteinExistence type="predicted"/>
<keyword evidence="3" id="KW-0804">Transcription</keyword>
<name>A0A7J0BLQ9_9BACT</name>
<evidence type="ECO:0000256" key="2">
    <source>
        <dbReference type="ARBA" id="ARBA00023125"/>
    </source>
</evidence>
<protein>
    <submittedName>
        <fullName evidence="5">Transcriptional regulator</fullName>
    </submittedName>
</protein>
<dbReference type="PANTHER" id="PTHR33204">
    <property type="entry name" value="TRANSCRIPTIONAL REGULATOR, MARR FAMILY"/>
    <property type="match status" value="1"/>
</dbReference>
<dbReference type="SUPFAM" id="SSF46785">
    <property type="entry name" value="Winged helix' DNA-binding domain"/>
    <property type="match status" value="1"/>
</dbReference>
<gene>
    <name evidence="5" type="ORF">DSM101010T_28630</name>
</gene>
<dbReference type="EMBL" id="BLVO01000013">
    <property type="protein sequence ID" value="GFM34498.1"/>
    <property type="molecule type" value="Genomic_DNA"/>
</dbReference>
<dbReference type="InterPro" id="IPR036388">
    <property type="entry name" value="WH-like_DNA-bd_sf"/>
</dbReference>
<dbReference type="Pfam" id="PF01638">
    <property type="entry name" value="HxlR"/>
    <property type="match status" value="1"/>
</dbReference>
<organism evidence="5 6">
    <name type="scientific">Desulfovibrio subterraneus</name>
    <dbReference type="NCBI Taxonomy" id="2718620"/>
    <lineage>
        <taxon>Bacteria</taxon>
        <taxon>Pseudomonadati</taxon>
        <taxon>Thermodesulfobacteriota</taxon>
        <taxon>Desulfovibrionia</taxon>
        <taxon>Desulfovibrionales</taxon>
        <taxon>Desulfovibrionaceae</taxon>
        <taxon>Desulfovibrio</taxon>
    </lineage>
</organism>
<sequence length="138" mass="15593">MGCQLRRCSGKEYYCAMELTLQLIGGKWKPLIMYRLGQDGTQRFSELKRSMPSITQKMLTQQLRELENDGIVHRDVYAEVPPKVEYSLTEIGTSVLPLLKRLCQWGEEYEKLRGVEAVCTGLDEDDDATSLSAAAGSR</sequence>
<dbReference type="GO" id="GO:0003677">
    <property type="term" value="F:DNA binding"/>
    <property type="evidence" value="ECO:0007669"/>
    <property type="project" value="UniProtKB-KW"/>
</dbReference>
<reference evidence="5 6" key="1">
    <citation type="submission" date="2020-05" db="EMBL/GenBank/DDBJ databases">
        <title>Draft genome sequence of Desulfovibrio sp. strain HN2T.</title>
        <authorList>
            <person name="Ueno A."/>
            <person name="Tamazawa S."/>
            <person name="Tamamura S."/>
            <person name="Murakami T."/>
            <person name="Kiyama T."/>
            <person name="Inomata H."/>
            <person name="Amano Y."/>
            <person name="Miyakawa K."/>
            <person name="Tamaki H."/>
            <person name="Naganuma T."/>
            <person name="Kaneko K."/>
        </authorList>
    </citation>
    <scope>NUCLEOTIDE SEQUENCE [LARGE SCALE GENOMIC DNA]</scope>
    <source>
        <strain evidence="5 6">HN2</strain>
    </source>
</reference>
<comment type="caution">
    <text evidence="5">The sequence shown here is derived from an EMBL/GenBank/DDBJ whole genome shotgun (WGS) entry which is preliminary data.</text>
</comment>